<dbReference type="EMBL" id="SDPM01000001">
    <property type="protein sequence ID" value="RXZ88084.1"/>
    <property type="molecule type" value="Genomic_DNA"/>
</dbReference>
<dbReference type="PANTHER" id="PTHR43689:SF8">
    <property type="entry name" value="ALPHA_BETA-HYDROLASES SUPERFAMILY PROTEIN"/>
    <property type="match status" value="1"/>
</dbReference>
<evidence type="ECO:0000313" key="2">
    <source>
        <dbReference type="EMBL" id="NYD67726.1"/>
    </source>
</evidence>
<dbReference type="GO" id="GO:0016787">
    <property type="term" value="F:hydrolase activity"/>
    <property type="evidence" value="ECO:0007669"/>
    <property type="project" value="UniProtKB-KW"/>
</dbReference>
<dbReference type="Proteomes" id="UP000292686">
    <property type="component" value="Unassembled WGS sequence"/>
</dbReference>
<sequence length="244" mass="27037">MSTTRSFSSGDRTMIITETGDVDGPSFVLLHGLGMGQRYWSELADRLAETGRVYALDLPGFGDAPEPPEPLDMAASGDFVAHMISEEKLENVVLVGHSMGSQVAVEAAARHPHLVERLVLIAPTVNPHERTAAKQALRMLQDASLSQPRVFAIGAFYYLKAGPRWYIKKLRTMLAHHVEETMPRIVDETLVIRGEKDRLVPRDWADEVVRLIPHARLVEVRGRGHETMITAGEQVARLIAEFAA</sequence>
<name>A0A4Q2M774_9MICO</name>
<keyword evidence="4" id="KW-1185">Reference proteome</keyword>
<evidence type="ECO:0000313" key="4">
    <source>
        <dbReference type="Proteomes" id="UP000292686"/>
    </source>
</evidence>
<dbReference type="Proteomes" id="UP000581087">
    <property type="component" value="Unassembled WGS sequence"/>
</dbReference>
<dbReference type="Gene3D" id="3.40.50.1820">
    <property type="entry name" value="alpha/beta hydrolase"/>
    <property type="match status" value="1"/>
</dbReference>
<comment type="caution">
    <text evidence="3">The sequence shown here is derived from an EMBL/GenBank/DDBJ whole genome shotgun (WGS) entry which is preliminary data.</text>
</comment>
<protein>
    <submittedName>
        <fullName evidence="3">Alpha/beta hydrolase</fullName>
    </submittedName>
    <submittedName>
        <fullName evidence="2">Pimeloyl-ACP methyl ester carboxylesterase</fullName>
    </submittedName>
</protein>
<dbReference type="PANTHER" id="PTHR43689">
    <property type="entry name" value="HYDROLASE"/>
    <property type="match status" value="1"/>
</dbReference>
<dbReference type="Pfam" id="PF12697">
    <property type="entry name" value="Abhydrolase_6"/>
    <property type="match status" value="1"/>
</dbReference>
<feature type="domain" description="AB hydrolase-1" evidence="1">
    <location>
        <begin position="27"/>
        <end position="237"/>
    </location>
</feature>
<proteinExistence type="predicted"/>
<gene>
    <name evidence="2" type="ORF">BJ972_002245</name>
    <name evidence="3" type="ORF">ESP50_02535</name>
</gene>
<organism evidence="3 4">
    <name type="scientific">Agromyces atrinae</name>
    <dbReference type="NCBI Taxonomy" id="592376"/>
    <lineage>
        <taxon>Bacteria</taxon>
        <taxon>Bacillati</taxon>
        <taxon>Actinomycetota</taxon>
        <taxon>Actinomycetes</taxon>
        <taxon>Micrococcales</taxon>
        <taxon>Microbacteriaceae</taxon>
        <taxon>Agromyces</taxon>
    </lineage>
</organism>
<dbReference type="PRINTS" id="PR00111">
    <property type="entry name" value="ABHYDROLASE"/>
</dbReference>
<dbReference type="AlphaFoldDB" id="A0A4Q2M774"/>
<dbReference type="InterPro" id="IPR029058">
    <property type="entry name" value="AB_hydrolase_fold"/>
</dbReference>
<evidence type="ECO:0000313" key="3">
    <source>
        <dbReference type="EMBL" id="RXZ88084.1"/>
    </source>
</evidence>
<dbReference type="InterPro" id="IPR000073">
    <property type="entry name" value="AB_hydrolase_1"/>
</dbReference>
<dbReference type="RefSeq" id="WP_129172347.1">
    <property type="nucleotide sequence ID" value="NZ_JACCBI010000001.1"/>
</dbReference>
<keyword evidence="3" id="KW-0378">Hydrolase</keyword>
<accession>A0A4Q2M774</accession>
<evidence type="ECO:0000259" key="1">
    <source>
        <dbReference type="Pfam" id="PF12697"/>
    </source>
</evidence>
<dbReference type="OrthoDB" id="9770427at2"/>
<reference evidence="3 4" key="1">
    <citation type="submission" date="2019-01" db="EMBL/GenBank/DDBJ databases">
        <title>Agromyces.</title>
        <authorList>
            <person name="Li J."/>
        </authorList>
    </citation>
    <scope>NUCLEOTIDE SEQUENCE [LARGE SCALE GENOMIC DNA]</scope>
    <source>
        <strain evidence="3 4">DSM 23870</strain>
    </source>
</reference>
<dbReference type="SUPFAM" id="SSF53474">
    <property type="entry name" value="alpha/beta-Hydrolases"/>
    <property type="match status" value="1"/>
</dbReference>
<dbReference type="EMBL" id="JACCBI010000001">
    <property type="protein sequence ID" value="NYD67726.1"/>
    <property type="molecule type" value="Genomic_DNA"/>
</dbReference>
<evidence type="ECO:0000313" key="5">
    <source>
        <dbReference type="Proteomes" id="UP000581087"/>
    </source>
</evidence>
<reference evidence="2 5" key="2">
    <citation type="submission" date="2020-07" db="EMBL/GenBank/DDBJ databases">
        <title>Sequencing the genomes of 1000 actinobacteria strains.</title>
        <authorList>
            <person name="Klenk H.-P."/>
        </authorList>
    </citation>
    <scope>NUCLEOTIDE SEQUENCE [LARGE SCALE GENOMIC DNA]</scope>
    <source>
        <strain evidence="2 5">DSM 23870</strain>
    </source>
</reference>